<dbReference type="AlphaFoldDB" id="A0A146G7E7"/>
<dbReference type="CDD" id="cd02440">
    <property type="entry name" value="AdoMet_MTases"/>
    <property type="match status" value="1"/>
</dbReference>
<keyword evidence="1 5" id="KW-0489">Methyltransferase</keyword>
<accession>A0A146G7E7</accession>
<dbReference type="Proteomes" id="UP000076023">
    <property type="component" value="Unassembled WGS sequence"/>
</dbReference>
<evidence type="ECO:0000256" key="1">
    <source>
        <dbReference type="ARBA" id="ARBA00022603"/>
    </source>
</evidence>
<dbReference type="RefSeq" id="WP_075079351.1">
    <property type="nucleotide sequence ID" value="NZ_BDCO01000002.1"/>
</dbReference>
<sequence>MSLLFFKRVLANPLQVGYIVPSSPFLTRQTSRRLDFSKPRVVVELGPGEGCHTRKIVKRMDKNSRLFAFELDEEFVAHLRKQFAHDPRVTILHRNATEMPDVLAEHGITHCDYIVSGLPFLVIPEEARGKLLGSISDAMHEESRFITYQVTTQLCDESHLFELHDKEYCALNVPPINVLEFKKAQAAR</sequence>
<organism evidence="5 6">
    <name type="scientific">Terrimicrobium sacchariphilum</name>
    <dbReference type="NCBI Taxonomy" id="690879"/>
    <lineage>
        <taxon>Bacteria</taxon>
        <taxon>Pseudomonadati</taxon>
        <taxon>Verrucomicrobiota</taxon>
        <taxon>Terrimicrobiia</taxon>
        <taxon>Terrimicrobiales</taxon>
        <taxon>Terrimicrobiaceae</taxon>
        <taxon>Terrimicrobium</taxon>
    </lineage>
</organism>
<dbReference type="STRING" id="690879.TSACC_22056"/>
<dbReference type="EMBL" id="BDCO01000002">
    <property type="protein sequence ID" value="GAT33639.1"/>
    <property type="molecule type" value="Genomic_DNA"/>
</dbReference>
<dbReference type="InterPro" id="IPR001737">
    <property type="entry name" value="KsgA/Erm"/>
</dbReference>
<name>A0A146G7E7_TERSA</name>
<evidence type="ECO:0000313" key="6">
    <source>
        <dbReference type="Proteomes" id="UP000076023"/>
    </source>
</evidence>
<keyword evidence="3" id="KW-0949">S-adenosyl-L-methionine</keyword>
<evidence type="ECO:0000256" key="4">
    <source>
        <dbReference type="ARBA" id="ARBA00022884"/>
    </source>
</evidence>
<dbReference type="GO" id="GO:0003723">
    <property type="term" value="F:RNA binding"/>
    <property type="evidence" value="ECO:0007669"/>
    <property type="project" value="UniProtKB-KW"/>
</dbReference>
<dbReference type="InterPro" id="IPR029063">
    <property type="entry name" value="SAM-dependent_MTases_sf"/>
</dbReference>
<dbReference type="OrthoDB" id="9805585at2"/>
<keyword evidence="6" id="KW-1185">Reference proteome</keyword>
<evidence type="ECO:0000256" key="2">
    <source>
        <dbReference type="ARBA" id="ARBA00022679"/>
    </source>
</evidence>
<dbReference type="GO" id="GO:0032259">
    <property type="term" value="P:methylation"/>
    <property type="evidence" value="ECO:0007669"/>
    <property type="project" value="UniProtKB-KW"/>
</dbReference>
<dbReference type="Gene3D" id="3.40.50.150">
    <property type="entry name" value="Vaccinia Virus protein VP39"/>
    <property type="match status" value="1"/>
</dbReference>
<dbReference type="InParanoid" id="A0A146G7E7"/>
<protein>
    <submittedName>
        <fullName evidence="5">Phospholipid N-methyltransferase</fullName>
    </submittedName>
</protein>
<proteinExistence type="predicted"/>
<evidence type="ECO:0000313" key="5">
    <source>
        <dbReference type="EMBL" id="GAT33639.1"/>
    </source>
</evidence>
<dbReference type="GO" id="GO:0008168">
    <property type="term" value="F:methyltransferase activity"/>
    <property type="evidence" value="ECO:0007669"/>
    <property type="project" value="UniProtKB-KW"/>
</dbReference>
<dbReference type="SUPFAM" id="SSF53335">
    <property type="entry name" value="S-adenosyl-L-methionine-dependent methyltransferases"/>
    <property type="match status" value="1"/>
</dbReference>
<keyword evidence="4" id="KW-0694">RNA-binding</keyword>
<keyword evidence="2 5" id="KW-0808">Transferase</keyword>
<evidence type="ECO:0000256" key="3">
    <source>
        <dbReference type="ARBA" id="ARBA00022691"/>
    </source>
</evidence>
<reference evidence="6" key="1">
    <citation type="journal article" date="2017" name="Genome Announc.">
        <title>Draft Genome Sequence of Terrimicrobium sacchariphilum NM-5T, a Facultative Anaerobic Soil Bacterium of the Class Spartobacteria.</title>
        <authorList>
            <person name="Qiu Y.L."/>
            <person name="Tourlousse D.M."/>
            <person name="Matsuura N."/>
            <person name="Ohashi A."/>
            <person name="Sekiguchi Y."/>
        </authorList>
    </citation>
    <scope>NUCLEOTIDE SEQUENCE [LARGE SCALE GENOMIC DNA]</scope>
    <source>
        <strain evidence="6">NM-5</strain>
    </source>
</reference>
<gene>
    <name evidence="5" type="ORF">TSACC_22056</name>
</gene>
<dbReference type="Pfam" id="PF00398">
    <property type="entry name" value="RrnaAD"/>
    <property type="match status" value="1"/>
</dbReference>
<comment type="caution">
    <text evidence="5">The sequence shown here is derived from an EMBL/GenBank/DDBJ whole genome shotgun (WGS) entry which is preliminary data.</text>
</comment>